<evidence type="ECO:0000256" key="5">
    <source>
        <dbReference type="SAM" id="MobiDB-lite"/>
    </source>
</evidence>
<feature type="region of interest" description="Disordered" evidence="5">
    <location>
        <begin position="161"/>
        <end position="416"/>
    </location>
</feature>
<name>A0A7L3AT55_9AVES</name>
<feature type="non-terminal residue" evidence="7">
    <location>
        <position position="416"/>
    </location>
</feature>
<feature type="compositionally biased region" description="Acidic residues" evidence="5">
    <location>
        <begin position="214"/>
        <end position="225"/>
    </location>
</feature>
<keyword evidence="8" id="KW-1185">Reference proteome</keyword>
<evidence type="ECO:0000256" key="3">
    <source>
        <dbReference type="ARBA" id="ARBA00022989"/>
    </source>
</evidence>
<evidence type="ECO:0000313" key="7">
    <source>
        <dbReference type="EMBL" id="NXT23142.1"/>
    </source>
</evidence>
<feature type="domain" description="G-protein coupled receptors family 2 profile 2" evidence="6">
    <location>
        <begin position="1"/>
        <end position="44"/>
    </location>
</feature>
<dbReference type="Pfam" id="PF00002">
    <property type="entry name" value="7tm_2"/>
    <property type="match status" value="1"/>
</dbReference>
<feature type="compositionally biased region" description="Basic residues" evidence="5">
    <location>
        <begin position="331"/>
        <end position="341"/>
    </location>
</feature>
<feature type="compositionally biased region" description="Low complexity" evidence="5">
    <location>
        <begin position="226"/>
        <end position="242"/>
    </location>
</feature>
<accession>A0A7L3AT55</accession>
<keyword evidence="4" id="KW-0472">Membrane</keyword>
<organism evidence="7 8">
    <name type="scientific">Syrrhaptes paradoxus</name>
    <name type="common">Pallas's sandgrouse</name>
    <dbReference type="NCBI Taxonomy" id="302527"/>
    <lineage>
        <taxon>Eukaryota</taxon>
        <taxon>Metazoa</taxon>
        <taxon>Chordata</taxon>
        <taxon>Craniata</taxon>
        <taxon>Vertebrata</taxon>
        <taxon>Euteleostomi</taxon>
        <taxon>Archelosauria</taxon>
        <taxon>Archosauria</taxon>
        <taxon>Dinosauria</taxon>
        <taxon>Saurischia</taxon>
        <taxon>Theropoda</taxon>
        <taxon>Coelurosauria</taxon>
        <taxon>Aves</taxon>
        <taxon>Neognathae</taxon>
        <taxon>Neoaves</taxon>
        <taxon>Columbimorphae</taxon>
        <taxon>Pterocliformes</taxon>
        <taxon>Pteroclidae</taxon>
        <taxon>Syrrhaptes</taxon>
    </lineage>
</organism>
<sequence>MSAVGWALLEALHLYRRRSEPRHVDRGPMRFYHLLGWGLPAFITGEAPPTAPNPAPWSIPPQASASSWGVTGGDTAVPRSGLRTAAVVLAMPSLAWLLALLSVNSDALLCHYLFAASNCLQVTPPCPRVPHIPGPPIASILPVPPMVPHVPQSPHIPSAPIALIPPVPPTSPPTSPTQVPWCRCPPHRDDSGLAGSPGPRVLPDPGGLFLDAQDQPEEHDSDSDSDLSLGDEPSGSSGSTRSSDSEDEGPPPGWDSLGPPGPGTVGGGSGGTGGGSAWPGCGAPSGDGGALTLETLRVEPGGGSEGALRGDPPHLNGQALPRDPPLLPLPHPHKGILKKKGLPPISERGSTQRLGVPPPPPAGTAASSGSEGGSRVGGAPAAPRPRQSLQEQLSGVTPIAMSIKAGTADEDSSGSE</sequence>
<gene>
    <name evidence="7" type="primary">Celsr2_1</name>
    <name evidence="7" type="ORF">SYRPAR_R14014</name>
</gene>
<dbReference type="PROSITE" id="PS50261">
    <property type="entry name" value="G_PROTEIN_RECEP_F2_4"/>
    <property type="match status" value="1"/>
</dbReference>
<dbReference type="Gene3D" id="1.20.1070.10">
    <property type="entry name" value="Rhodopsin 7-helix transmembrane proteins"/>
    <property type="match status" value="1"/>
</dbReference>
<reference evidence="7 8" key="1">
    <citation type="submission" date="2019-09" db="EMBL/GenBank/DDBJ databases">
        <title>Bird 10,000 Genomes (B10K) Project - Family phase.</title>
        <authorList>
            <person name="Zhang G."/>
        </authorList>
    </citation>
    <scope>NUCLEOTIDE SEQUENCE [LARGE SCALE GENOMIC DNA]</scope>
    <source>
        <strain evidence="7">B10K-DU-003-42</strain>
        <tissue evidence="7">Mixed tissue sample</tissue>
    </source>
</reference>
<dbReference type="AlphaFoldDB" id="A0A7L3AT55"/>
<dbReference type="EMBL" id="VZTO01012567">
    <property type="protein sequence ID" value="NXT23142.1"/>
    <property type="molecule type" value="Genomic_DNA"/>
</dbReference>
<evidence type="ECO:0000313" key="8">
    <source>
        <dbReference type="Proteomes" id="UP000536260"/>
    </source>
</evidence>
<keyword evidence="2" id="KW-0812">Transmembrane</keyword>
<protein>
    <submittedName>
        <fullName evidence="7">CELR2 protein</fullName>
    </submittedName>
</protein>
<feature type="compositionally biased region" description="Pro residues" evidence="5">
    <location>
        <begin position="163"/>
        <end position="175"/>
    </location>
</feature>
<evidence type="ECO:0000259" key="6">
    <source>
        <dbReference type="PROSITE" id="PS50261"/>
    </source>
</evidence>
<dbReference type="InterPro" id="IPR017981">
    <property type="entry name" value="GPCR_2-like_7TM"/>
</dbReference>
<proteinExistence type="predicted"/>
<feature type="compositionally biased region" description="Gly residues" evidence="5">
    <location>
        <begin position="263"/>
        <end position="289"/>
    </location>
</feature>
<evidence type="ECO:0000256" key="4">
    <source>
        <dbReference type="ARBA" id="ARBA00023136"/>
    </source>
</evidence>
<dbReference type="GO" id="GO:0007166">
    <property type="term" value="P:cell surface receptor signaling pathway"/>
    <property type="evidence" value="ECO:0007669"/>
    <property type="project" value="InterPro"/>
</dbReference>
<evidence type="ECO:0000256" key="1">
    <source>
        <dbReference type="ARBA" id="ARBA00004141"/>
    </source>
</evidence>
<feature type="non-terminal residue" evidence="7">
    <location>
        <position position="1"/>
    </location>
</feature>
<keyword evidence="3" id="KW-1133">Transmembrane helix</keyword>
<dbReference type="GO" id="GO:0016020">
    <property type="term" value="C:membrane"/>
    <property type="evidence" value="ECO:0007669"/>
    <property type="project" value="UniProtKB-SubCell"/>
</dbReference>
<dbReference type="Proteomes" id="UP000536260">
    <property type="component" value="Unassembled WGS sequence"/>
</dbReference>
<evidence type="ECO:0000256" key="2">
    <source>
        <dbReference type="ARBA" id="ARBA00022692"/>
    </source>
</evidence>
<comment type="caution">
    <text evidence="7">The sequence shown here is derived from an EMBL/GenBank/DDBJ whole genome shotgun (WGS) entry which is preliminary data.</text>
</comment>
<dbReference type="GO" id="GO:0004930">
    <property type="term" value="F:G protein-coupled receptor activity"/>
    <property type="evidence" value="ECO:0007669"/>
    <property type="project" value="InterPro"/>
</dbReference>
<comment type="subcellular location">
    <subcellularLocation>
        <location evidence="1">Membrane</location>
        <topology evidence="1">Multi-pass membrane protein</topology>
    </subcellularLocation>
</comment>
<dbReference type="InterPro" id="IPR000832">
    <property type="entry name" value="GPCR_2_secretin-like"/>
</dbReference>